<sequence>LETLVDGLVNSNVTQDRRNELMNISLASFLCLALTLQHDDDSVTTFAGRAVCALEELTHSAYGVILQSNQLPFLRTAGPCCSFLRSLTMFNQKIRSGTARNQSRVGYSEYVQRNSSSAVGRYSLLSPVGSTILWIMQFYGMEEYRVAALAAWECISAPTEASIGRSSSAYRGSASRNTRGGHWGPNDDQGPIQAEVWRMNLSDDSAEVRRMALRILQAHKKFRSTACCLDVPP</sequence>
<name>A0A158QH66_RODNA</name>
<organism evidence="2">
    <name type="scientific">Rodentolepis nana</name>
    <name type="common">Dwarf tapeworm</name>
    <name type="synonym">Hymenolepis nana</name>
    <dbReference type="NCBI Taxonomy" id="102285"/>
    <lineage>
        <taxon>Eukaryota</taxon>
        <taxon>Metazoa</taxon>
        <taxon>Spiralia</taxon>
        <taxon>Lophotrochozoa</taxon>
        <taxon>Platyhelminthes</taxon>
        <taxon>Cestoda</taxon>
        <taxon>Eucestoda</taxon>
        <taxon>Cyclophyllidea</taxon>
        <taxon>Hymenolepididae</taxon>
        <taxon>Rodentolepis</taxon>
    </lineage>
</organism>
<feature type="region of interest" description="Disordered" evidence="1">
    <location>
        <begin position="168"/>
        <end position="189"/>
    </location>
</feature>
<dbReference type="WBParaSite" id="HNAJ_0000158201-mRNA-1">
    <property type="protein sequence ID" value="HNAJ_0000158201-mRNA-1"/>
    <property type="gene ID" value="HNAJ_0000158201"/>
</dbReference>
<proteinExistence type="predicted"/>
<evidence type="ECO:0000313" key="2">
    <source>
        <dbReference type="WBParaSite" id="HNAJ_0000158201-mRNA-1"/>
    </source>
</evidence>
<protein>
    <submittedName>
        <fullName evidence="2">DUF4042 domain-containing protein</fullName>
    </submittedName>
</protein>
<evidence type="ECO:0000256" key="1">
    <source>
        <dbReference type="SAM" id="MobiDB-lite"/>
    </source>
</evidence>
<reference evidence="2" key="1">
    <citation type="submission" date="2016-04" db="UniProtKB">
        <authorList>
            <consortium name="WormBaseParasite"/>
        </authorList>
    </citation>
    <scope>IDENTIFICATION</scope>
</reference>
<dbReference type="AlphaFoldDB" id="A0A158QH66"/>
<accession>A0A158QH66</accession>